<comment type="caution">
    <text evidence="1">The sequence shown here is derived from an EMBL/GenBank/DDBJ whole genome shotgun (WGS) entry which is preliminary data.</text>
</comment>
<evidence type="ECO:0000313" key="1">
    <source>
        <dbReference type="EMBL" id="KAJ9078355.1"/>
    </source>
</evidence>
<protein>
    <submittedName>
        <fullName evidence="1">Uncharacterized protein</fullName>
    </submittedName>
</protein>
<gene>
    <name evidence="1" type="ORF">DSO57_1007392</name>
</gene>
<dbReference type="EMBL" id="QTSX02002151">
    <property type="protein sequence ID" value="KAJ9078355.1"/>
    <property type="molecule type" value="Genomic_DNA"/>
</dbReference>
<reference evidence="1" key="1">
    <citation type="submission" date="2022-04" db="EMBL/GenBank/DDBJ databases">
        <title>Genome of the entomopathogenic fungus Entomophthora muscae.</title>
        <authorList>
            <person name="Elya C."/>
            <person name="Lovett B.R."/>
            <person name="Lee E."/>
            <person name="Macias A.M."/>
            <person name="Hajek A.E."/>
            <person name="De Bivort B.L."/>
            <person name="Kasson M.T."/>
            <person name="De Fine Licht H.H."/>
            <person name="Stajich J.E."/>
        </authorList>
    </citation>
    <scope>NUCLEOTIDE SEQUENCE</scope>
    <source>
        <strain evidence="1">Berkeley</strain>
    </source>
</reference>
<evidence type="ECO:0000313" key="2">
    <source>
        <dbReference type="Proteomes" id="UP001165960"/>
    </source>
</evidence>
<keyword evidence="2" id="KW-1185">Reference proteome</keyword>
<dbReference type="Proteomes" id="UP001165960">
    <property type="component" value="Unassembled WGS sequence"/>
</dbReference>
<accession>A0ACC2TUB4</accession>
<sequence>MLHYLCKCGDVMDIPNNYSCVTNTLTPAVTKQISTATMQMPAATTQKPTTKLLSAINIQTSTAIEKMHTATVQEPTTLASLN</sequence>
<organism evidence="1 2">
    <name type="scientific">Entomophthora muscae</name>
    <dbReference type="NCBI Taxonomy" id="34485"/>
    <lineage>
        <taxon>Eukaryota</taxon>
        <taxon>Fungi</taxon>
        <taxon>Fungi incertae sedis</taxon>
        <taxon>Zoopagomycota</taxon>
        <taxon>Entomophthoromycotina</taxon>
        <taxon>Entomophthoromycetes</taxon>
        <taxon>Entomophthorales</taxon>
        <taxon>Entomophthoraceae</taxon>
        <taxon>Entomophthora</taxon>
    </lineage>
</organism>
<proteinExistence type="predicted"/>
<name>A0ACC2TUB4_9FUNG</name>